<comment type="caution">
    <text evidence="1">The sequence shown here is derived from an EMBL/GenBank/DDBJ whole genome shotgun (WGS) entry which is preliminary data.</text>
</comment>
<proteinExistence type="predicted"/>
<evidence type="ECO:0000313" key="2">
    <source>
        <dbReference type="Proteomes" id="UP001396334"/>
    </source>
</evidence>
<protein>
    <submittedName>
        <fullName evidence="1">Uncharacterized protein</fullName>
    </submittedName>
</protein>
<dbReference type="Proteomes" id="UP001396334">
    <property type="component" value="Unassembled WGS sequence"/>
</dbReference>
<organism evidence="1 2">
    <name type="scientific">Hibiscus sabdariffa</name>
    <name type="common">roselle</name>
    <dbReference type="NCBI Taxonomy" id="183260"/>
    <lineage>
        <taxon>Eukaryota</taxon>
        <taxon>Viridiplantae</taxon>
        <taxon>Streptophyta</taxon>
        <taxon>Embryophyta</taxon>
        <taxon>Tracheophyta</taxon>
        <taxon>Spermatophyta</taxon>
        <taxon>Magnoliopsida</taxon>
        <taxon>eudicotyledons</taxon>
        <taxon>Gunneridae</taxon>
        <taxon>Pentapetalae</taxon>
        <taxon>rosids</taxon>
        <taxon>malvids</taxon>
        <taxon>Malvales</taxon>
        <taxon>Malvaceae</taxon>
        <taxon>Malvoideae</taxon>
        <taxon>Hibiscus</taxon>
    </lineage>
</organism>
<gene>
    <name evidence="1" type="ORF">V6N11_053129</name>
</gene>
<reference evidence="1 2" key="1">
    <citation type="journal article" date="2024" name="G3 (Bethesda)">
        <title>Genome assembly of Hibiscus sabdariffa L. provides insights into metabolisms of medicinal natural products.</title>
        <authorList>
            <person name="Kim T."/>
        </authorList>
    </citation>
    <scope>NUCLEOTIDE SEQUENCE [LARGE SCALE GENOMIC DNA]</scope>
    <source>
        <strain evidence="1">TK-2024</strain>
        <tissue evidence="1">Old leaves</tissue>
    </source>
</reference>
<evidence type="ECO:0000313" key="1">
    <source>
        <dbReference type="EMBL" id="KAK9047281.1"/>
    </source>
</evidence>
<dbReference type="EMBL" id="JBBPBN010000001">
    <property type="protein sequence ID" value="KAK9047281.1"/>
    <property type="molecule type" value="Genomic_DNA"/>
</dbReference>
<accession>A0ABR2UC56</accession>
<keyword evidence="2" id="KW-1185">Reference proteome</keyword>
<sequence length="117" mass="13806">MESERTKMEGEYGSFEGHWRTNLEIWIKCKRGNKTGKAYVQVRERKKEQETKQESIEVDRISQFPGLKYFSEVTEIPSNKKENLRRQIQRNDGKANLVRQKKSVREIDGRVAPAMMT</sequence>
<name>A0ABR2UC56_9ROSI</name>